<dbReference type="GeneID" id="39589283"/>
<evidence type="ECO:0000256" key="2">
    <source>
        <dbReference type="ARBA" id="ARBA00008597"/>
    </source>
</evidence>
<feature type="compositionally biased region" description="Low complexity" evidence="9">
    <location>
        <begin position="563"/>
        <end position="579"/>
    </location>
</feature>
<dbReference type="GO" id="GO:0031623">
    <property type="term" value="P:receptor internalization"/>
    <property type="evidence" value="ECO:0007669"/>
    <property type="project" value="TreeGrafter"/>
</dbReference>
<dbReference type="InterPro" id="IPR017073">
    <property type="entry name" value="HGS/VPS27"/>
</dbReference>
<dbReference type="InterPro" id="IPR003903">
    <property type="entry name" value="UIM_dom"/>
</dbReference>
<dbReference type="InterPro" id="IPR017455">
    <property type="entry name" value="Znf_FYVE-rel"/>
</dbReference>
<dbReference type="InterPro" id="IPR011011">
    <property type="entry name" value="Znf_FYVE_PHD"/>
</dbReference>
<dbReference type="InterPro" id="IPR013083">
    <property type="entry name" value="Znf_RING/FYVE/PHD"/>
</dbReference>
<dbReference type="SMART" id="SM00288">
    <property type="entry name" value="VHS"/>
    <property type="match status" value="1"/>
</dbReference>
<feature type="compositionally biased region" description="Low complexity" evidence="9">
    <location>
        <begin position="505"/>
        <end position="516"/>
    </location>
</feature>
<evidence type="ECO:0000256" key="6">
    <source>
        <dbReference type="ARBA" id="ARBA00022771"/>
    </source>
</evidence>
<dbReference type="CDD" id="cd16979">
    <property type="entry name" value="VHS_Vps27"/>
    <property type="match status" value="1"/>
</dbReference>
<dbReference type="SUPFAM" id="SSF48464">
    <property type="entry name" value="ENTH/VHS domain"/>
    <property type="match status" value="1"/>
</dbReference>
<dbReference type="Gene3D" id="3.30.40.10">
    <property type="entry name" value="Zinc/RING finger domain, C3HC4 (zinc finger)"/>
    <property type="match status" value="1"/>
</dbReference>
<keyword evidence="5" id="KW-0967">Endosome</keyword>
<feature type="region of interest" description="Disordered" evidence="9">
    <location>
        <begin position="643"/>
        <end position="727"/>
    </location>
</feature>
<dbReference type="Pfam" id="PF01363">
    <property type="entry name" value="FYVE"/>
    <property type="match status" value="1"/>
</dbReference>
<feature type="region of interest" description="Disordered" evidence="9">
    <location>
        <begin position="457"/>
        <end position="484"/>
    </location>
</feature>
<dbReference type="SUPFAM" id="SSF57903">
    <property type="entry name" value="FYVE/PHD zinc finger"/>
    <property type="match status" value="1"/>
</dbReference>
<feature type="compositionally biased region" description="Polar residues" evidence="9">
    <location>
        <begin position="517"/>
        <end position="526"/>
    </location>
</feature>
<dbReference type="GO" id="GO:0007034">
    <property type="term" value="P:vacuolar transport"/>
    <property type="evidence" value="ECO:0007669"/>
    <property type="project" value="UniProtKB-ARBA"/>
</dbReference>
<keyword evidence="13" id="KW-1185">Reference proteome</keyword>
<dbReference type="GO" id="GO:0010008">
    <property type="term" value="C:endosome membrane"/>
    <property type="evidence" value="ECO:0007669"/>
    <property type="project" value="UniProtKB-SubCell"/>
</dbReference>
<dbReference type="PROSITE" id="PS50330">
    <property type="entry name" value="UIM"/>
    <property type="match status" value="2"/>
</dbReference>
<dbReference type="InterPro" id="IPR008942">
    <property type="entry name" value="ENTH_VHS"/>
</dbReference>
<dbReference type="EMBL" id="RSCE01000002">
    <property type="protein sequence ID" value="RSH86484.1"/>
    <property type="molecule type" value="Genomic_DNA"/>
</dbReference>
<evidence type="ECO:0000256" key="9">
    <source>
        <dbReference type="SAM" id="MobiDB-lite"/>
    </source>
</evidence>
<evidence type="ECO:0000313" key="12">
    <source>
        <dbReference type="EMBL" id="RSH86484.1"/>
    </source>
</evidence>
<feature type="compositionally biased region" description="Low complexity" evidence="9">
    <location>
        <begin position="673"/>
        <end position="690"/>
    </location>
</feature>
<dbReference type="RefSeq" id="XP_028479269.1">
    <property type="nucleotide sequence ID" value="XM_028620297.1"/>
</dbReference>
<feature type="domain" description="FYVE-type" evidence="10">
    <location>
        <begin position="172"/>
        <end position="232"/>
    </location>
</feature>
<dbReference type="PROSITE" id="PS50179">
    <property type="entry name" value="VHS"/>
    <property type="match status" value="1"/>
</dbReference>
<keyword evidence="6 8" id="KW-0863">Zinc-finger</keyword>
<feature type="compositionally biased region" description="Pro residues" evidence="9">
    <location>
        <begin position="580"/>
        <end position="595"/>
    </location>
</feature>
<dbReference type="STRING" id="105984.A0A427Y5Z9"/>
<accession>A0A427Y5Z9</accession>
<dbReference type="PANTHER" id="PTHR46275:SF1">
    <property type="entry name" value="HEPATOCYTE GROWTH FACTOR-REGULATED TYROSINE KINASE SUBSTRATE"/>
    <property type="match status" value="1"/>
</dbReference>
<reference evidence="12 13" key="1">
    <citation type="submission" date="2018-11" db="EMBL/GenBank/DDBJ databases">
        <title>Genome sequence of Apiotrichum porosum DSM 27194.</title>
        <authorList>
            <person name="Aliyu H."/>
            <person name="Gorte O."/>
            <person name="Ochsenreither K."/>
        </authorList>
    </citation>
    <scope>NUCLEOTIDE SEQUENCE [LARGE SCALE GENOMIC DNA]</scope>
    <source>
        <strain evidence="12 13">DSM 27194</strain>
    </source>
</reference>
<dbReference type="PANTHER" id="PTHR46275">
    <property type="entry name" value="HEPATOCYTE GROWTH FACTOR-REGULATED TYROSINE KINASE SUBSTRATE"/>
    <property type="match status" value="1"/>
</dbReference>
<dbReference type="GO" id="GO:0032456">
    <property type="term" value="P:endocytic recycling"/>
    <property type="evidence" value="ECO:0007669"/>
    <property type="project" value="TreeGrafter"/>
</dbReference>
<evidence type="ECO:0000259" key="11">
    <source>
        <dbReference type="PROSITE" id="PS50179"/>
    </source>
</evidence>
<feature type="compositionally biased region" description="Low complexity" evidence="9">
    <location>
        <begin position="457"/>
        <end position="469"/>
    </location>
</feature>
<organism evidence="12 13">
    <name type="scientific">Apiotrichum porosum</name>
    <dbReference type="NCBI Taxonomy" id="105984"/>
    <lineage>
        <taxon>Eukaryota</taxon>
        <taxon>Fungi</taxon>
        <taxon>Dikarya</taxon>
        <taxon>Basidiomycota</taxon>
        <taxon>Agaricomycotina</taxon>
        <taxon>Tremellomycetes</taxon>
        <taxon>Trichosporonales</taxon>
        <taxon>Trichosporonaceae</taxon>
        <taxon>Apiotrichum</taxon>
    </lineage>
</organism>
<dbReference type="InterPro" id="IPR002014">
    <property type="entry name" value="VHS_dom"/>
</dbReference>
<dbReference type="Proteomes" id="UP000279236">
    <property type="component" value="Unassembled WGS sequence"/>
</dbReference>
<dbReference type="SMART" id="SM00726">
    <property type="entry name" value="UIM"/>
    <property type="match status" value="2"/>
</dbReference>
<dbReference type="GO" id="GO:0005769">
    <property type="term" value="C:early endosome"/>
    <property type="evidence" value="ECO:0007669"/>
    <property type="project" value="TreeGrafter"/>
</dbReference>
<dbReference type="Pfam" id="PF00790">
    <property type="entry name" value="VHS"/>
    <property type="match status" value="1"/>
</dbReference>
<gene>
    <name evidence="12" type="primary">VPS27</name>
    <name evidence="12" type="ORF">EHS24_004740</name>
</gene>
<protein>
    <recommendedName>
        <fullName evidence="3">Vacuolar protein sorting-associated protein 27</fullName>
    </recommendedName>
</protein>
<sequence length="727" mass="79946">MSWLWGSSTNPQYEELVEQACSPMKLAYPQGEDMSLNLEITDMIRSKAVQPKPAMQALKLRVASKNARVQMYAMSLIDTCIKNGGDHFLGEIASKEFVDEMSSVIRSHGTNPEVKTMALRMFQQWALAFESRRDLAFLVDVYHELKNSGVKFPPPPTGSSTHMIDTITAPTWVDSDVCMRCRTAFTFTNRKHHCRNCGLVFDQACSSRLMPLPKFGIKEEVRVCEGCWIKAGKNKPAPAVPGRTRRTREDYDADLQRAIELSLQAQSGHVVGAPSEPPLAYKNGTVNDDDEQLRLAIEASLRDMERARPSAPSEELEFKPLPTFDLAPRETETILTFSNTLDQMAAYGERDLRRFPQAHMLYEQAYGIGPKLYRNVEEKSTKQAMLAEMQAKLTQAVAMYGSILDGQQAFSQRKAQEAQQQAAQRHQLAQQQQQQQYGYPYGFQQYPGYSVPQQPYANGYAPQQYQQPPQAAPPQAQPQAAPSAPSMYPAMPVYGAYQQPYQAAPHAAQQQQYAPQWSSPPSTSRQASYAAPGPAPVSPSAQSAPAPVLPNTYVAEPQNYEHAQQVAQQQQQQQQQQVPSAPPQPQSVPSAPPPVDLASHPSMSPRSTTSALPAPSAPARSASYASPVVASAPLAVSPVLETAALPSAPPQPQAQPQPVRADSTPNPWANEFQQPQQQQQYTAPQQQPFPGYTASMFPAAPAGFQEPQQPVSAAPPAPREEALLIEL</sequence>
<dbReference type="Gene3D" id="6.10.140.100">
    <property type="match status" value="1"/>
</dbReference>
<evidence type="ECO:0000256" key="3">
    <source>
        <dbReference type="ARBA" id="ARBA00017753"/>
    </source>
</evidence>
<dbReference type="InterPro" id="IPR000306">
    <property type="entry name" value="Znf_FYVE"/>
</dbReference>
<feature type="compositionally biased region" description="Low complexity" evidence="9">
    <location>
        <begin position="604"/>
        <end position="627"/>
    </location>
</feature>
<feature type="compositionally biased region" description="Low complexity" evidence="9">
    <location>
        <begin position="527"/>
        <end position="548"/>
    </location>
</feature>
<evidence type="ECO:0000256" key="1">
    <source>
        <dbReference type="ARBA" id="ARBA00004125"/>
    </source>
</evidence>
<feature type="region of interest" description="Disordered" evidence="9">
    <location>
        <begin position="562"/>
        <end position="627"/>
    </location>
</feature>
<dbReference type="Pfam" id="PF02809">
    <property type="entry name" value="UIM"/>
    <property type="match status" value="2"/>
</dbReference>
<keyword evidence="4" id="KW-0479">Metal-binding</keyword>
<name>A0A427Y5Z9_9TREE</name>
<evidence type="ECO:0000256" key="5">
    <source>
        <dbReference type="ARBA" id="ARBA00022753"/>
    </source>
</evidence>
<dbReference type="PROSITE" id="PS50178">
    <property type="entry name" value="ZF_FYVE"/>
    <property type="match status" value="1"/>
</dbReference>
<comment type="caution">
    <text evidence="12">The sequence shown here is derived from an EMBL/GenBank/DDBJ whole genome shotgun (WGS) entry which is preliminary data.</text>
</comment>
<evidence type="ECO:0000256" key="7">
    <source>
        <dbReference type="ARBA" id="ARBA00022833"/>
    </source>
</evidence>
<evidence type="ECO:0000259" key="10">
    <source>
        <dbReference type="PROSITE" id="PS50178"/>
    </source>
</evidence>
<dbReference type="SMART" id="SM00064">
    <property type="entry name" value="FYVE"/>
    <property type="match status" value="1"/>
</dbReference>
<dbReference type="Gene3D" id="1.20.5.1940">
    <property type="match status" value="1"/>
</dbReference>
<dbReference type="GO" id="GO:0035091">
    <property type="term" value="F:phosphatidylinositol binding"/>
    <property type="evidence" value="ECO:0007669"/>
    <property type="project" value="InterPro"/>
</dbReference>
<dbReference type="GO" id="GO:0043130">
    <property type="term" value="F:ubiquitin binding"/>
    <property type="evidence" value="ECO:0007669"/>
    <property type="project" value="InterPro"/>
</dbReference>
<evidence type="ECO:0000313" key="13">
    <source>
        <dbReference type="Proteomes" id="UP000279236"/>
    </source>
</evidence>
<dbReference type="GO" id="GO:0008270">
    <property type="term" value="F:zinc ion binding"/>
    <property type="evidence" value="ECO:0007669"/>
    <property type="project" value="UniProtKB-KW"/>
</dbReference>
<proteinExistence type="inferred from homology"/>
<dbReference type="AlphaFoldDB" id="A0A427Y5Z9"/>
<dbReference type="Gene3D" id="1.25.40.90">
    <property type="match status" value="1"/>
</dbReference>
<comment type="similarity">
    <text evidence="2">Belongs to the VPS27 family.</text>
</comment>
<feature type="region of interest" description="Disordered" evidence="9">
    <location>
        <begin position="505"/>
        <end position="548"/>
    </location>
</feature>
<evidence type="ECO:0000256" key="8">
    <source>
        <dbReference type="PROSITE-ProRule" id="PRU00091"/>
    </source>
</evidence>
<evidence type="ECO:0000256" key="4">
    <source>
        <dbReference type="ARBA" id="ARBA00022723"/>
    </source>
</evidence>
<feature type="domain" description="VHS" evidence="11">
    <location>
        <begin position="32"/>
        <end position="153"/>
    </location>
</feature>
<comment type="subcellular location">
    <subcellularLocation>
        <location evidence="1">Endosome membrane</location>
        <topology evidence="1">Peripheral membrane protein</topology>
        <orientation evidence="1">Cytoplasmic side</orientation>
    </subcellularLocation>
</comment>
<keyword evidence="7" id="KW-0862">Zinc</keyword>
<feature type="compositionally biased region" description="Basic and acidic residues" evidence="9">
    <location>
        <begin position="718"/>
        <end position="727"/>
    </location>
</feature>
<feature type="compositionally biased region" description="Low complexity" evidence="9">
    <location>
        <begin position="705"/>
        <end position="714"/>
    </location>
</feature>
<dbReference type="OrthoDB" id="957735at2759"/>